<comment type="caution">
    <text evidence="2">The sequence shown here is derived from an EMBL/GenBank/DDBJ whole genome shotgun (WGS) entry which is preliminary data.</text>
</comment>
<name>A0A9P3LIW3_9APHY</name>
<dbReference type="Proteomes" id="UP000703269">
    <property type="component" value="Unassembled WGS sequence"/>
</dbReference>
<dbReference type="InterPro" id="IPR036047">
    <property type="entry name" value="F-box-like_dom_sf"/>
</dbReference>
<protein>
    <submittedName>
        <fullName evidence="2">F-box protein</fullName>
    </submittedName>
</protein>
<dbReference type="Pfam" id="PF12937">
    <property type="entry name" value="F-box-like"/>
    <property type="match status" value="1"/>
</dbReference>
<evidence type="ECO:0000259" key="1">
    <source>
        <dbReference type="Pfam" id="PF12937"/>
    </source>
</evidence>
<keyword evidence="3" id="KW-1185">Reference proteome</keyword>
<sequence length="384" mass="42553">MRTMFNLPPELRDHVLDCLRGNRRALFRCALVCKPWYHRAQRNLFHTIHFDWCHRARTLSLLEALQGSHALVHELTISFSHTMEPDEYVTLVETLENLEVLSFYAPTAMSELSLSIDALFGNATDERLLSAIANKAKLRILNFTLYDGDLCAWVPSAEAQPAGAVLGQSLRQLHALDGDLFPAPRMHRLWAAVTAAKAQAGAVPLTRFGTSVARNGVLPLARLLDASGAQLLTLRLDFRADPSWRVQDTADAVSPSSALSLFPCARLRNLKVHLSGPSADSHAGLPVFAALLLTVPPSLSYLRITIDSLAADAFTVPGFRHAMAVLDARMARLPQLRRVDVRLVPGERRTLPRAAAYRLADALGRCLARCVRREGLRVTWRVLR</sequence>
<reference evidence="2 3" key="1">
    <citation type="submission" date="2021-08" db="EMBL/GenBank/DDBJ databases">
        <title>Draft Genome Sequence of Phanerochaete sordida strain YK-624.</title>
        <authorList>
            <person name="Mori T."/>
            <person name="Dohra H."/>
            <person name="Suzuki T."/>
            <person name="Kawagishi H."/>
            <person name="Hirai H."/>
        </authorList>
    </citation>
    <scope>NUCLEOTIDE SEQUENCE [LARGE SCALE GENOMIC DNA]</scope>
    <source>
        <strain evidence="2 3">YK-624</strain>
    </source>
</reference>
<evidence type="ECO:0000313" key="2">
    <source>
        <dbReference type="EMBL" id="GJE96084.1"/>
    </source>
</evidence>
<dbReference type="EMBL" id="BPQB01000055">
    <property type="protein sequence ID" value="GJE96084.1"/>
    <property type="molecule type" value="Genomic_DNA"/>
</dbReference>
<dbReference type="AlphaFoldDB" id="A0A9P3LIW3"/>
<accession>A0A9P3LIW3</accession>
<organism evidence="2 3">
    <name type="scientific">Phanerochaete sordida</name>
    <dbReference type="NCBI Taxonomy" id="48140"/>
    <lineage>
        <taxon>Eukaryota</taxon>
        <taxon>Fungi</taxon>
        <taxon>Dikarya</taxon>
        <taxon>Basidiomycota</taxon>
        <taxon>Agaricomycotina</taxon>
        <taxon>Agaricomycetes</taxon>
        <taxon>Polyporales</taxon>
        <taxon>Phanerochaetaceae</taxon>
        <taxon>Phanerochaete</taxon>
    </lineage>
</organism>
<dbReference type="OrthoDB" id="2757906at2759"/>
<evidence type="ECO:0000313" key="3">
    <source>
        <dbReference type="Proteomes" id="UP000703269"/>
    </source>
</evidence>
<feature type="domain" description="F-box" evidence="1">
    <location>
        <begin position="6"/>
        <end position="50"/>
    </location>
</feature>
<dbReference type="SUPFAM" id="SSF81383">
    <property type="entry name" value="F-box domain"/>
    <property type="match status" value="1"/>
</dbReference>
<dbReference type="InterPro" id="IPR001810">
    <property type="entry name" value="F-box_dom"/>
</dbReference>
<gene>
    <name evidence="2" type="ORF">PsYK624_122770</name>
</gene>
<proteinExistence type="predicted"/>